<evidence type="ECO:0000256" key="6">
    <source>
        <dbReference type="PROSITE-ProRule" id="PRU00094"/>
    </source>
</evidence>
<evidence type="ECO:0000256" key="2">
    <source>
        <dbReference type="ARBA" id="ARBA00022723"/>
    </source>
</evidence>
<keyword evidence="5" id="KW-0010">Activator</keyword>
<dbReference type="CDD" id="cd00202">
    <property type="entry name" value="ZnF_GATA"/>
    <property type="match status" value="2"/>
</dbReference>
<dbReference type="InterPro" id="IPR000679">
    <property type="entry name" value="Znf_GATA"/>
</dbReference>
<keyword evidence="4" id="KW-0862">Zinc</keyword>
<dbReference type="GO" id="GO:0043565">
    <property type="term" value="F:sequence-specific DNA binding"/>
    <property type="evidence" value="ECO:0007669"/>
    <property type="project" value="InterPro"/>
</dbReference>
<feature type="domain" description="GATA-type" evidence="8">
    <location>
        <begin position="219"/>
        <end position="262"/>
    </location>
</feature>
<reference evidence="9 10" key="1">
    <citation type="submission" date="2023-05" db="EMBL/GenBank/DDBJ databases">
        <title>WGS assembly of Eleusine coracana.</title>
        <authorList>
            <person name="Jenkins J."/>
            <person name="Schmutz J."/>
            <person name="Lux T."/>
            <person name="Plott C."/>
            <person name="Mayer K."/>
            <person name="Qi P."/>
            <person name="Devos K."/>
        </authorList>
    </citation>
    <scope>NUCLEOTIDE SEQUENCE [LARGE SCALE GENOMIC DNA]</scope>
    <source>
        <tissue evidence="9">Leaves</tissue>
    </source>
</reference>
<dbReference type="InterPro" id="IPR051140">
    <property type="entry name" value="GATA_TF"/>
</dbReference>
<keyword evidence="2" id="KW-0479">Metal-binding</keyword>
<evidence type="ECO:0000256" key="4">
    <source>
        <dbReference type="ARBA" id="ARBA00022833"/>
    </source>
</evidence>
<evidence type="ECO:0000256" key="7">
    <source>
        <dbReference type="SAM" id="MobiDB-lite"/>
    </source>
</evidence>
<dbReference type="Gene3D" id="3.30.50.10">
    <property type="entry name" value="Erythroid Transcription Factor GATA-1, subunit A"/>
    <property type="match status" value="2"/>
</dbReference>
<feature type="domain" description="GATA-type" evidence="8">
    <location>
        <begin position="88"/>
        <end position="145"/>
    </location>
</feature>
<dbReference type="AlphaFoldDB" id="A0AAV9FXY1"/>
<dbReference type="GO" id="GO:0005634">
    <property type="term" value="C:nucleus"/>
    <property type="evidence" value="ECO:0007669"/>
    <property type="project" value="TreeGrafter"/>
</dbReference>
<name>A0AAV9FXY1_ELECO</name>
<evidence type="ECO:0000256" key="1">
    <source>
        <dbReference type="ARBA" id="ARBA00005694"/>
    </source>
</evidence>
<evidence type="ECO:0000256" key="3">
    <source>
        <dbReference type="ARBA" id="ARBA00022771"/>
    </source>
</evidence>
<dbReference type="GO" id="GO:0006355">
    <property type="term" value="P:regulation of DNA-templated transcription"/>
    <property type="evidence" value="ECO:0007669"/>
    <property type="project" value="InterPro"/>
</dbReference>
<protein>
    <recommendedName>
        <fullName evidence="8">GATA-type domain-containing protein</fullName>
    </recommendedName>
</protein>
<dbReference type="Pfam" id="PF00320">
    <property type="entry name" value="GATA"/>
    <property type="match status" value="2"/>
</dbReference>
<organism evidence="9 10">
    <name type="scientific">Eleusine coracana subsp. coracana</name>
    <dbReference type="NCBI Taxonomy" id="191504"/>
    <lineage>
        <taxon>Eukaryota</taxon>
        <taxon>Viridiplantae</taxon>
        <taxon>Streptophyta</taxon>
        <taxon>Embryophyta</taxon>
        <taxon>Tracheophyta</taxon>
        <taxon>Spermatophyta</taxon>
        <taxon>Magnoliopsida</taxon>
        <taxon>Liliopsida</taxon>
        <taxon>Poales</taxon>
        <taxon>Poaceae</taxon>
        <taxon>PACMAD clade</taxon>
        <taxon>Chloridoideae</taxon>
        <taxon>Cynodonteae</taxon>
        <taxon>Eleusininae</taxon>
        <taxon>Eleusine</taxon>
    </lineage>
</organism>
<evidence type="ECO:0000313" key="9">
    <source>
        <dbReference type="EMBL" id="KAK2630788.1"/>
    </source>
</evidence>
<proteinExistence type="inferred from homology"/>
<dbReference type="PROSITE" id="PS50114">
    <property type="entry name" value="GATA_ZN_FINGER_2"/>
    <property type="match status" value="2"/>
</dbReference>
<dbReference type="PANTHER" id="PTHR45658">
    <property type="entry name" value="GATA TRANSCRIPTION FACTOR"/>
    <property type="match status" value="1"/>
</dbReference>
<comment type="similarity">
    <text evidence="1">Belongs to the type IV zinc-finger family. Class A subfamily.</text>
</comment>
<dbReference type="InterPro" id="IPR013088">
    <property type="entry name" value="Znf_NHR/GATA"/>
</dbReference>
<evidence type="ECO:0000256" key="5">
    <source>
        <dbReference type="ARBA" id="ARBA00023159"/>
    </source>
</evidence>
<sequence>MVVVDAAHGDFAAAADELFTGGAAADLQTFFDHTALEVKAGGGGLKEEEEGEEEEELEWLSNKDAFPAVETMAPAGGARPRKNGVRRRRCLHCGADRTPQWREGPEGPGTLCNACGVRYRAVGRLAPDYRPLSSPTFCPELHSNRHRRVIEMRRPREEGGSAKEKAFAGGREPGPAADEGLAAASAGGVVEPLAAAAAVSSGNPPVGPSPSSPWPKAGTASAGQCRHCGTEETPQWRQGPDGPRTLCTAGGMQFRAAGRLVPEYRPLRSPTFSPELHSNIRRNVAEMCRRREDLAKAIPAAATSEK</sequence>
<evidence type="ECO:0000259" key="8">
    <source>
        <dbReference type="PROSITE" id="PS50114"/>
    </source>
</evidence>
<accession>A0AAV9FXY1</accession>
<evidence type="ECO:0000313" key="10">
    <source>
        <dbReference type="Proteomes" id="UP001301735"/>
    </source>
</evidence>
<dbReference type="GO" id="GO:0030154">
    <property type="term" value="P:cell differentiation"/>
    <property type="evidence" value="ECO:0007669"/>
    <property type="project" value="TreeGrafter"/>
</dbReference>
<dbReference type="GO" id="GO:0008270">
    <property type="term" value="F:zinc ion binding"/>
    <property type="evidence" value="ECO:0007669"/>
    <property type="project" value="UniProtKB-KW"/>
</dbReference>
<keyword evidence="3 6" id="KW-0863">Zinc-finger</keyword>
<feature type="compositionally biased region" description="Basic and acidic residues" evidence="7">
    <location>
        <begin position="153"/>
        <end position="166"/>
    </location>
</feature>
<dbReference type="Proteomes" id="UP001301735">
    <property type="component" value="Unassembled WGS sequence"/>
</dbReference>
<keyword evidence="10" id="KW-1185">Reference proteome</keyword>
<comment type="caution">
    <text evidence="9">The sequence shown here is derived from an EMBL/GenBank/DDBJ whole genome shotgun (WGS) entry which is preliminary data.</text>
</comment>
<dbReference type="EMBL" id="MU847513">
    <property type="protein sequence ID" value="KAK2630788.1"/>
    <property type="molecule type" value="Genomic_DNA"/>
</dbReference>
<gene>
    <name evidence="9" type="ORF">QOZ80_UnG0725710</name>
</gene>
<feature type="region of interest" description="Disordered" evidence="7">
    <location>
        <begin position="153"/>
        <end position="176"/>
    </location>
</feature>
<dbReference type="SUPFAM" id="SSF57716">
    <property type="entry name" value="Glucocorticoid receptor-like (DNA-binding domain)"/>
    <property type="match status" value="2"/>
</dbReference>
<dbReference type="PROSITE" id="PS00344">
    <property type="entry name" value="GATA_ZN_FINGER_1"/>
    <property type="match status" value="1"/>
</dbReference>
<dbReference type="PANTHER" id="PTHR45658:SF42">
    <property type="entry name" value="GATA TRANSCRIPTION FACTOR 1"/>
    <property type="match status" value="1"/>
</dbReference>
<feature type="region of interest" description="Disordered" evidence="7">
    <location>
        <begin position="201"/>
        <end position="224"/>
    </location>
</feature>
<dbReference type="SMART" id="SM00401">
    <property type="entry name" value="ZnF_GATA"/>
    <property type="match status" value="2"/>
</dbReference>